<organism evidence="2 3">
    <name type="scientific">Puccinia sorghi</name>
    <dbReference type="NCBI Taxonomy" id="27349"/>
    <lineage>
        <taxon>Eukaryota</taxon>
        <taxon>Fungi</taxon>
        <taxon>Dikarya</taxon>
        <taxon>Basidiomycota</taxon>
        <taxon>Pucciniomycotina</taxon>
        <taxon>Pucciniomycetes</taxon>
        <taxon>Pucciniales</taxon>
        <taxon>Pucciniaceae</taxon>
        <taxon>Puccinia</taxon>
    </lineage>
</organism>
<dbReference type="InterPro" id="IPR034595">
    <property type="entry name" value="NDUFAF8"/>
</dbReference>
<name>A0A0L6U8E2_9BASI</name>
<reference evidence="2 3" key="1">
    <citation type="submission" date="2015-08" db="EMBL/GenBank/DDBJ databases">
        <title>Next Generation Sequencing and Analysis of the Genome of Puccinia sorghi L Schw, the Causal Agent of Maize Common Rust.</title>
        <authorList>
            <person name="Rochi L."/>
            <person name="Burguener G."/>
            <person name="Darino M."/>
            <person name="Turjanski A."/>
            <person name="Kreff E."/>
            <person name="Dieguez M.J."/>
            <person name="Sacco F."/>
        </authorList>
    </citation>
    <scope>NUCLEOTIDE SEQUENCE [LARGE SCALE GENOMIC DNA]</scope>
    <source>
        <strain evidence="2 3">RO10H11247</strain>
    </source>
</reference>
<proteinExistence type="predicted"/>
<dbReference type="PROSITE" id="PS51808">
    <property type="entry name" value="CHCH"/>
    <property type="match status" value="1"/>
</dbReference>
<protein>
    <recommendedName>
        <fullName evidence="4">CHCH domain-containing protein</fullName>
    </recommendedName>
</protein>
<evidence type="ECO:0000313" key="2">
    <source>
        <dbReference type="EMBL" id="KNZ44814.1"/>
    </source>
</evidence>
<dbReference type="PANTHER" id="PTHR34561">
    <property type="entry name" value="NADH DEHYDROGENASE [UBIQUINONE] 1 ALPHA SUBCOMPLEX ASSEMBLY FACTOR 8"/>
    <property type="match status" value="1"/>
</dbReference>
<dbReference type="Proteomes" id="UP000037035">
    <property type="component" value="Unassembled WGS sequence"/>
</dbReference>
<gene>
    <name evidence="2" type="ORF">VP01_879g6</name>
</gene>
<comment type="caution">
    <text evidence="2">The sequence shown here is derived from an EMBL/GenBank/DDBJ whole genome shotgun (WGS) entry which is preliminary data.</text>
</comment>
<evidence type="ECO:0008006" key="4">
    <source>
        <dbReference type="Google" id="ProtNLM"/>
    </source>
</evidence>
<sequence>MHVSRAHQHQAIPSGSRAVSGASGLTTPLTRLGQTLSPKGPCRQFSLAYGQCVADSYQLVEKNSCKMEFENFKQCVQKSVGKKW</sequence>
<evidence type="ECO:0000313" key="3">
    <source>
        <dbReference type="Proteomes" id="UP000037035"/>
    </source>
</evidence>
<keyword evidence="3" id="KW-1185">Reference proteome</keyword>
<dbReference type="GO" id="GO:0005739">
    <property type="term" value="C:mitochondrion"/>
    <property type="evidence" value="ECO:0007669"/>
    <property type="project" value="InterPro"/>
</dbReference>
<dbReference type="PANTHER" id="PTHR34561:SF1">
    <property type="entry name" value="NADH DEHYDROGENASE [UBIQUINONE] 1 ALPHA SUBCOMPLEX ASSEMBLY FACTOR 8"/>
    <property type="match status" value="1"/>
</dbReference>
<feature type="region of interest" description="Disordered" evidence="1">
    <location>
        <begin position="1"/>
        <end position="35"/>
    </location>
</feature>
<dbReference type="OrthoDB" id="2503484at2759"/>
<evidence type="ECO:0000256" key="1">
    <source>
        <dbReference type="SAM" id="MobiDB-lite"/>
    </source>
</evidence>
<accession>A0A0L6U8E2</accession>
<dbReference type="AlphaFoldDB" id="A0A0L6U8E2"/>
<dbReference type="EMBL" id="LAVV01014381">
    <property type="protein sequence ID" value="KNZ44814.1"/>
    <property type="molecule type" value="Genomic_DNA"/>
</dbReference>
<feature type="compositionally biased region" description="Polar residues" evidence="1">
    <location>
        <begin position="23"/>
        <end position="35"/>
    </location>
</feature>
<dbReference type="VEuPathDB" id="FungiDB:VP01_879g6"/>
<dbReference type="GO" id="GO:0032981">
    <property type="term" value="P:mitochondrial respiratory chain complex I assembly"/>
    <property type="evidence" value="ECO:0007669"/>
    <property type="project" value="InterPro"/>
</dbReference>